<sequence length="270" mass="30693">MGSGKEKKRKTNNDFSPRPKKLKTKKEGARKGHDKENGKADTSNGKKENSAALYPTASEQLKFFIHHYQSANRVQLSPLELESFKDTCMVELIQDQAENKRTLGDHMKAAFGSSWKDLLCRNQLKAGKVEPGHPALIVISSSALRSLELLRELRLFTKECPPAKLFSKHMKIDEQVSFLKNRVNIASGTPSRIKKLIDMEALGLSRLTVVVLDMQMDVKGYSLLTLPQVREEVWDLYKSYFHERMVEGTLRMCLYGPLPEITRTKKVVDD</sequence>
<feature type="compositionally biased region" description="Basic and acidic residues" evidence="2">
    <location>
        <begin position="25"/>
        <end position="49"/>
    </location>
</feature>
<dbReference type="Proteomes" id="UP000595140">
    <property type="component" value="Unassembled WGS sequence"/>
</dbReference>
<evidence type="ECO:0000313" key="3">
    <source>
        <dbReference type="EMBL" id="VFQ92305.1"/>
    </source>
</evidence>
<dbReference type="PANTHER" id="PTHR24030:SF0">
    <property type="entry name" value="PROTEIN CMSS1"/>
    <property type="match status" value="1"/>
</dbReference>
<gene>
    <name evidence="3" type="ORF">CCAM_LOCUS34081</name>
</gene>
<protein>
    <recommendedName>
        <fullName evidence="5">Protein CMSS1</fullName>
    </recommendedName>
</protein>
<name>A0A484MTL8_9ASTE</name>
<evidence type="ECO:0000313" key="4">
    <source>
        <dbReference type="Proteomes" id="UP000595140"/>
    </source>
</evidence>
<comment type="subcellular location">
    <subcellularLocation>
        <location evidence="1">Plastid</location>
    </subcellularLocation>
</comment>
<reference evidence="3 4" key="1">
    <citation type="submission" date="2018-04" db="EMBL/GenBank/DDBJ databases">
        <authorList>
            <person name="Vogel A."/>
        </authorList>
    </citation>
    <scope>NUCLEOTIDE SEQUENCE [LARGE SCALE GENOMIC DNA]</scope>
</reference>
<dbReference type="GO" id="GO:0005634">
    <property type="term" value="C:nucleus"/>
    <property type="evidence" value="ECO:0007669"/>
    <property type="project" value="TreeGrafter"/>
</dbReference>
<accession>A0A484MTL8</accession>
<dbReference type="GO" id="GO:0030686">
    <property type="term" value="C:90S preribosome"/>
    <property type="evidence" value="ECO:0007669"/>
    <property type="project" value="TreeGrafter"/>
</dbReference>
<organism evidence="3 4">
    <name type="scientific">Cuscuta campestris</name>
    <dbReference type="NCBI Taxonomy" id="132261"/>
    <lineage>
        <taxon>Eukaryota</taxon>
        <taxon>Viridiplantae</taxon>
        <taxon>Streptophyta</taxon>
        <taxon>Embryophyta</taxon>
        <taxon>Tracheophyta</taxon>
        <taxon>Spermatophyta</taxon>
        <taxon>Magnoliopsida</taxon>
        <taxon>eudicotyledons</taxon>
        <taxon>Gunneridae</taxon>
        <taxon>Pentapetalae</taxon>
        <taxon>asterids</taxon>
        <taxon>lamiids</taxon>
        <taxon>Solanales</taxon>
        <taxon>Convolvulaceae</taxon>
        <taxon>Cuscuteae</taxon>
        <taxon>Cuscuta</taxon>
        <taxon>Cuscuta subgen. Grammica</taxon>
        <taxon>Cuscuta sect. Cleistogrammica</taxon>
    </lineage>
</organism>
<dbReference type="AlphaFoldDB" id="A0A484MTL8"/>
<dbReference type="Gene3D" id="3.40.50.300">
    <property type="entry name" value="P-loop containing nucleotide triphosphate hydrolases"/>
    <property type="match status" value="1"/>
</dbReference>
<feature type="compositionally biased region" description="Basic residues" evidence="2">
    <location>
        <begin position="1"/>
        <end position="10"/>
    </location>
</feature>
<dbReference type="OrthoDB" id="1929311at2759"/>
<evidence type="ECO:0000256" key="1">
    <source>
        <dbReference type="ARBA" id="ARBA00004474"/>
    </source>
</evidence>
<dbReference type="GO" id="GO:0009536">
    <property type="term" value="C:plastid"/>
    <property type="evidence" value="ECO:0007669"/>
    <property type="project" value="UniProtKB-SubCell"/>
</dbReference>
<dbReference type="InterPro" id="IPR027417">
    <property type="entry name" value="P-loop_NTPase"/>
</dbReference>
<dbReference type="Pfam" id="PF14617">
    <property type="entry name" value="CMS1"/>
    <property type="match status" value="1"/>
</dbReference>
<keyword evidence="4" id="KW-1185">Reference proteome</keyword>
<dbReference type="EMBL" id="OOIL02004481">
    <property type="protein sequence ID" value="VFQ92305.1"/>
    <property type="molecule type" value="Genomic_DNA"/>
</dbReference>
<feature type="region of interest" description="Disordered" evidence="2">
    <location>
        <begin position="1"/>
        <end position="51"/>
    </location>
</feature>
<dbReference type="PANTHER" id="PTHR24030">
    <property type="entry name" value="PROTEIN CMSS1"/>
    <property type="match status" value="1"/>
</dbReference>
<dbReference type="InterPro" id="IPR032704">
    <property type="entry name" value="Cms1"/>
</dbReference>
<proteinExistence type="predicted"/>
<evidence type="ECO:0008006" key="5">
    <source>
        <dbReference type="Google" id="ProtNLM"/>
    </source>
</evidence>
<evidence type="ECO:0000256" key="2">
    <source>
        <dbReference type="SAM" id="MobiDB-lite"/>
    </source>
</evidence>